<evidence type="ECO:0000313" key="1">
    <source>
        <dbReference type="EMBL" id="KAI8429780.1"/>
    </source>
</evidence>
<reference evidence="1 2" key="1">
    <citation type="journal article" date="2022" name="Genome Biol. Evol.">
        <title>The Spruce Budworm Genome: Reconstructing the Evolutionary History of Antifreeze Proteins.</title>
        <authorList>
            <person name="Beliveau C."/>
            <person name="Gagne P."/>
            <person name="Picq S."/>
            <person name="Vernygora O."/>
            <person name="Keeling C.I."/>
            <person name="Pinkney K."/>
            <person name="Doucet D."/>
            <person name="Wen F."/>
            <person name="Johnston J.S."/>
            <person name="Maaroufi H."/>
            <person name="Boyle B."/>
            <person name="Laroche J."/>
            <person name="Dewar K."/>
            <person name="Juretic N."/>
            <person name="Blackburn G."/>
            <person name="Nisole A."/>
            <person name="Brunet B."/>
            <person name="Brandao M."/>
            <person name="Lumley L."/>
            <person name="Duan J."/>
            <person name="Quan G."/>
            <person name="Lucarotti C.J."/>
            <person name="Roe A.D."/>
            <person name="Sperling F.A.H."/>
            <person name="Levesque R.C."/>
            <person name="Cusson M."/>
        </authorList>
    </citation>
    <scope>NUCLEOTIDE SEQUENCE [LARGE SCALE GENOMIC DNA]</scope>
    <source>
        <strain evidence="1">Glfc:IPQL:Cfum</strain>
    </source>
</reference>
<gene>
    <name evidence="1" type="ORF">MSG28_000320</name>
</gene>
<dbReference type="Proteomes" id="UP001064048">
    <property type="component" value="Chromosome Z"/>
</dbReference>
<protein>
    <submittedName>
        <fullName evidence="1">Uncharacterized protein</fullName>
    </submittedName>
</protein>
<accession>A0ACC0K069</accession>
<organism evidence="1 2">
    <name type="scientific">Choristoneura fumiferana</name>
    <name type="common">Spruce budworm moth</name>
    <name type="synonym">Archips fumiferana</name>
    <dbReference type="NCBI Taxonomy" id="7141"/>
    <lineage>
        <taxon>Eukaryota</taxon>
        <taxon>Metazoa</taxon>
        <taxon>Ecdysozoa</taxon>
        <taxon>Arthropoda</taxon>
        <taxon>Hexapoda</taxon>
        <taxon>Insecta</taxon>
        <taxon>Pterygota</taxon>
        <taxon>Neoptera</taxon>
        <taxon>Endopterygota</taxon>
        <taxon>Lepidoptera</taxon>
        <taxon>Glossata</taxon>
        <taxon>Ditrysia</taxon>
        <taxon>Tortricoidea</taxon>
        <taxon>Tortricidae</taxon>
        <taxon>Tortricinae</taxon>
        <taxon>Choristoneura</taxon>
    </lineage>
</organism>
<proteinExistence type="predicted"/>
<comment type="caution">
    <text evidence="1">The sequence shown here is derived from an EMBL/GenBank/DDBJ whole genome shotgun (WGS) entry which is preliminary data.</text>
</comment>
<name>A0ACC0K069_CHOFU</name>
<dbReference type="EMBL" id="CM046131">
    <property type="protein sequence ID" value="KAI8429780.1"/>
    <property type="molecule type" value="Genomic_DNA"/>
</dbReference>
<keyword evidence="2" id="KW-1185">Reference proteome</keyword>
<evidence type="ECO:0000313" key="2">
    <source>
        <dbReference type="Proteomes" id="UP001064048"/>
    </source>
</evidence>
<sequence length="94" mass="10730">MDSEQPSTSSHRRHSEEILSPRKKRKRQPLSKAENTTLANIFKSDSGNDESVNSSLKYKPPQLKKTEFKSENTKSEDPNASHCVFSCSLIAYEW</sequence>